<name>A2DM22_TRIV3</name>
<dbReference type="Proteomes" id="UP000001542">
    <property type="component" value="Unassembled WGS sequence"/>
</dbReference>
<dbReference type="OrthoDB" id="10520422at2759"/>
<dbReference type="KEGG" id="tva:5464138"/>
<accession>A2DM22</accession>
<organism evidence="1 2">
    <name type="scientific">Trichomonas vaginalis (strain ATCC PRA-98 / G3)</name>
    <dbReference type="NCBI Taxonomy" id="412133"/>
    <lineage>
        <taxon>Eukaryota</taxon>
        <taxon>Metamonada</taxon>
        <taxon>Parabasalia</taxon>
        <taxon>Trichomonadida</taxon>
        <taxon>Trichomonadidae</taxon>
        <taxon>Trichomonas</taxon>
    </lineage>
</organism>
<keyword evidence="2" id="KW-1185">Reference proteome</keyword>
<reference evidence="1" key="2">
    <citation type="journal article" date="2007" name="Science">
        <title>Draft genome sequence of the sexually transmitted pathogen Trichomonas vaginalis.</title>
        <authorList>
            <person name="Carlton J.M."/>
            <person name="Hirt R.P."/>
            <person name="Silva J.C."/>
            <person name="Delcher A.L."/>
            <person name="Schatz M."/>
            <person name="Zhao Q."/>
            <person name="Wortman J.R."/>
            <person name="Bidwell S.L."/>
            <person name="Alsmark U.C.M."/>
            <person name="Besteiro S."/>
            <person name="Sicheritz-Ponten T."/>
            <person name="Noel C.J."/>
            <person name="Dacks J.B."/>
            <person name="Foster P.G."/>
            <person name="Simillion C."/>
            <person name="Van de Peer Y."/>
            <person name="Miranda-Saavedra D."/>
            <person name="Barton G.J."/>
            <person name="Westrop G.D."/>
            <person name="Mueller S."/>
            <person name="Dessi D."/>
            <person name="Fiori P.L."/>
            <person name="Ren Q."/>
            <person name="Paulsen I."/>
            <person name="Zhang H."/>
            <person name="Bastida-Corcuera F.D."/>
            <person name="Simoes-Barbosa A."/>
            <person name="Brown M.T."/>
            <person name="Hayes R.D."/>
            <person name="Mukherjee M."/>
            <person name="Okumura C.Y."/>
            <person name="Schneider R."/>
            <person name="Smith A.J."/>
            <person name="Vanacova S."/>
            <person name="Villalvazo M."/>
            <person name="Haas B.J."/>
            <person name="Pertea M."/>
            <person name="Feldblyum T.V."/>
            <person name="Utterback T.R."/>
            <person name="Shu C.L."/>
            <person name="Osoegawa K."/>
            <person name="de Jong P.J."/>
            <person name="Hrdy I."/>
            <person name="Horvathova L."/>
            <person name="Zubacova Z."/>
            <person name="Dolezal P."/>
            <person name="Malik S.B."/>
            <person name="Logsdon J.M. Jr."/>
            <person name="Henze K."/>
            <person name="Gupta A."/>
            <person name="Wang C.C."/>
            <person name="Dunne R.L."/>
            <person name="Upcroft J.A."/>
            <person name="Upcroft P."/>
            <person name="White O."/>
            <person name="Salzberg S.L."/>
            <person name="Tang P."/>
            <person name="Chiu C.-H."/>
            <person name="Lee Y.-S."/>
            <person name="Embley T.M."/>
            <person name="Coombs G.H."/>
            <person name="Mottram J.C."/>
            <person name="Tachezy J."/>
            <person name="Fraser-Liggett C.M."/>
            <person name="Johnson P.J."/>
        </authorList>
    </citation>
    <scope>NUCLEOTIDE SEQUENCE [LARGE SCALE GENOMIC DNA]</scope>
    <source>
        <strain evidence="1">G3</strain>
    </source>
</reference>
<dbReference type="EMBL" id="DS113217">
    <property type="protein sequence ID" value="EAY18625.1"/>
    <property type="molecule type" value="Genomic_DNA"/>
</dbReference>
<evidence type="ECO:0000313" key="2">
    <source>
        <dbReference type="Proteomes" id="UP000001542"/>
    </source>
</evidence>
<sequence length="540" mass="61494">MDFVFSIFLATNPIKFYENSIQPLLEIFTTDVIEKQYKYMPTKEGGVERTQYWMKTSEFCINCFNRMMECAPLLPTATRQLITALWTFESGDRIFWRKFILDTIICKFIHRFHLVTNVTLALNIQTCIHKMAAEKFDLIDKMIEKFCITPGENIISDGISEAAEIAERSIIVAPRDLTLLFSTIQKFTTVASGPLLGPLSDAFAGLESPTIADDSQYLLIRPWKAETITDSLEILKTFGFDEFVDIVNSLDLSKLPFNNSEDLSKMVTQLTSSYTTPLQQLRIDINSRKIQNFNDAIMNALKNCKTMKDLGSSASTALYFMGDSLEKSFCQKKSLSSAFIKEKVLPALIEKYPTDFLYNDENIFTPMSSYSKLIENVKNRVQSLNLPDSNGLLLRHHFFLDLLDRIDFKFGFQLMPNTNNRSFTFAKYCQENRQCTSELGPYGMEIIAKAAKAFQEISVYQKPSKNLANAMYALRIMSRYDNEKLKFAIALSGNPQVFSFASFIGGYLKTNEVVDLVLGEGNFPLIKRFRVALVSFTNST</sequence>
<dbReference type="InParanoid" id="A2DM22"/>
<reference evidence="1" key="1">
    <citation type="submission" date="2006-10" db="EMBL/GenBank/DDBJ databases">
        <authorList>
            <person name="Amadeo P."/>
            <person name="Zhao Q."/>
            <person name="Wortman J."/>
            <person name="Fraser-Liggett C."/>
            <person name="Carlton J."/>
        </authorList>
    </citation>
    <scope>NUCLEOTIDE SEQUENCE</scope>
    <source>
        <strain evidence="1">G3</strain>
    </source>
</reference>
<protein>
    <submittedName>
        <fullName evidence="1">Uncharacterized protein</fullName>
    </submittedName>
</protein>
<dbReference type="VEuPathDB" id="TrichDB:TVAG_463110"/>
<dbReference type="AlphaFoldDB" id="A2DM22"/>
<dbReference type="VEuPathDB" id="TrichDB:TVAGG3_1013500"/>
<evidence type="ECO:0000313" key="1">
    <source>
        <dbReference type="EMBL" id="EAY18625.1"/>
    </source>
</evidence>
<dbReference type="RefSeq" id="XP_001579611.1">
    <property type="nucleotide sequence ID" value="XM_001579561.1"/>
</dbReference>
<gene>
    <name evidence="1" type="ORF">TVAG_463110</name>
</gene>
<proteinExistence type="predicted"/>